<name>A0ABT9IB50_9ACTN</name>
<sequence>MGSRTSAAAGRTWVAAHWTGVLVALGTALFAANVAPVYPGLMSWDSVRQLEQAVDLGRLDDWHPPVMTVLWRVLMSSSGSVGSLLVAQLALLWGSLTLLSVYVHRRGGRRLLSLLPLGIGLLPYVVSISGVIWKDQQLAFALLGAVVLLLHLREGIRRVWLRNTTIAVTVLLLAYAGAVRYNALPALVPLLFLLTWPGAARRGRLLLAAGTVALSLAATPVIDAVRPVQETHPAASIMVDDVLHLYTVAELRTAAVDPPLEEYLVRMATSCPPGEFDVNYTWRCANTTGTVPAVFLTHHEQLRGLYLRGIAEHPLRYAQFRLGVFADFLDTPPEQVFVSWYGIQENALGLTFAPGPAVELLASYEAFTARNFGFLYRPFFWLLAAVAVTAVAWRRRPAGGHARVVAGIGASAAVYIVSYLPMVIGYDYRYVYWPAVGVTVAAVLLLLDAVLRRRGVAPHREPGATVGVPRAEEDTAPVAVGERLGRVPPPVPR</sequence>
<keyword evidence="1" id="KW-0812">Transmembrane</keyword>
<keyword evidence="1" id="KW-1133">Transmembrane helix</keyword>
<feature type="transmembrane region" description="Helical" evidence="1">
    <location>
        <begin position="159"/>
        <end position="177"/>
    </location>
</feature>
<organism evidence="2 3">
    <name type="scientific">Blastococcus carthaginiensis</name>
    <dbReference type="NCBI Taxonomy" id="3050034"/>
    <lineage>
        <taxon>Bacteria</taxon>
        <taxon>Bacillati</taxon>
        <taxon>Actinomycetota</taxon>
        <taxon>Actinomycetes</taxon>
        <taxon>Geodermatophilales</taxon>
        <taxon>Geodermatophilaceae</taxon>
        <taxon>Blastococcus</taxon>
    </lineage>
</organism>
<evidence type="ECO:0000256" key="1">
    <source>
        <dbReference type="SAM" id="Phobius"/>
    </source>
</evidence>
<feature type="transmembrane region" description="Helical" evidence="1">
    <location>
        <begin position="430"/>
        <end position="451"/>
    </location>
</feature>
<feature type="transmembrane region" description="Helical" evidence="1">
    <location>
        <begin position="136"/>
        <end position="152"/>
    </location>
</feature>
<protein>
    <recommendedName>
        <fullName evidence="4">Glycosyltransferase RgtA/B/C/D-like domain-containing protein</fullName>
    </recommendedName>
</protein>
<feature type="transmembrane region" description="Helical" evidence="1">
    <location>
        <begin position="374"/>
        <end position="393"/>
    </location>
</feature>
<dbReference type="RefSeq" id="WP_305999462.1">
    <property type="nucleotide sequence ID" value="NZ_JASNFN010000009.1"/>
</dbReference>
<comment type="caution">
    <text evidence="2">The sequence shown here is derived from an EMBL/GenBank/DDBJ whole genome shotgun (WGS) entry which is preliminary data.</text>
</comment>
<evidence type="ECO:0000313" key="3">
    <source>
        <dbReference type="Proteomes" id="UP001233673"/>
    </source>
</evidence>
<dbReference type="EMBL" id="JASNFN010000009">
    <property type="protein sequence ID" value="MDP5182797.1"/>
    <property type="molecule type" value="Genomic_DNA"/>
</dbReference>
<gene>
    <name evidence="2" type="ORF">QOZ88_09105</name>
</gene>
<evidence type="ECO:0000313" key="2">
    <source>
        <dbReference type="EMBL" id="MDP5182797.1"/>
    </source>
</evidence>
<feature type="transmembrane region" description="Helical" evidence="1">
    <location>
        <begin position="81"/>
        <end position="104"/>
    </location>
</feature>
<keyword evidence="1" id="KW-0472">Membrane</keyword>
<accession>A0ABT9IB50</accession>
<evidence type="ECO:0008006" key="4">
    <source>
        <dbReference type="Google" id="ProtNLM"/>
    </source>
</evidence>
<reference evidence="3" key="1">
    <citation type="submission" date="2023-05" db="EMBL/GenBank/DDBJ databases">
        <title>Draft genome of Pseudofrankia sp. BMG5.37.</title>
        <authorList>
            <person name="Gtari M."/>
            <person name="Ghodhbane F."/>
            <person name="Sbissi I."/>
        </authorList>
    </citation>
    <scope>NUCLEOTIDE SEQUENCE [LARGE SCALE GENOMIC DNA]</scope>
    <source>
        <strain evidence="3">BMG 814</strain>
    </source>
</reference>
<proteinExistence type="predicted"/>
<feature type="transmembrane region" description="Helical" evidence="1">
    <location>
        <begin position="12"/>
        <end position="35"/>
    </location>
</feature>
<dbReference type="Proteomes" id="UP001233673">
    <property type="component" value="Unassembled WGS sequence"/>
</dbReference>
<feature type="transmembrane region" description="Helical" evidence="1">
    <location>
        <begin position="405"/>
        <end position="424"/>
    </location>
</feature>
<keyword evidence="3" id="KW-1185">Reference proteome</keyword>
<feature type="transmembrane region" description="Helical" evidence="1">
    <location>
        <begin position="111"/>
        <end position="130"/>
    </location>
</feature>